<evidence type="ECO:0000313" key="1">
    <source>
        <dbReference type="EMBL" id="EKD18231.1"/>
    </source>
</evidence>
<protein>
    <submittedName>
        <fullName evidence="1">Uncharacterized protein</fullName>
    </submittedName>
</protein>
<organism evidence="1 2">
    <name type="scientific">Marssonina brunnea f. sp. multigermtubi (strain MB_m1)</name>
    <name type="common">Marssonina leaf spot fungus</name>
    <dbReference type="NCBI Taxonomy" id="1072389"/>
    <lineage>
        <taxon>Eukaryota</taxon>
        <taxon>Fungi</taxon>
        <taxon>Dikarya</taxon>
        <taxon>Ascomycota</taxon>
        <taxon>Pezizomycotina</taxon>
        <taxon>Leotiomycetes</taxon>
        <taxon>Helotiales</taxon>
        <taxon>Drepanopezizaceae</taxon>
        <taxon>Drepanopeziza</taxon>
    </lineage>
</organism>
<dbReference type="Proteomes" id="UP000006753">
    <property type="component" value="Unassembled WGS sequence"/>
</dbReference>
<dbReference type="KEGG" id="mbe:MBM_03224"/>
<dbReference type="AlphaFoldDB" id="K1WZ34"/>
<keyword evidence="2" id="KW-1185">Reference proteome</keyword>
<gene>
    <name evidence="1" type="ORF">MBM_03224</name>
</gene>
<proteinExistence type="predicted"/>
<dbReference type="HOGENOM" id="CLU_1050002_0_0_1"/>
<name>K1WZ34_MARBU</name>
<sequence>MDHKDKGLSAGCQTKQVRQFVLLTTGLLILSRQSWESVTKPYSCGQHDCSYKASGTCNEEIAGTARAKATKAQGSEERCCSCEEDPRRASALTLEHAEQEHVEENDKKIRGGTLKVAFAGFLSTKEMKYENVDLENTKVFGATKLQHRDISSIGYRDQLAMHLMIAVAAWTRLQALLPVSDDSTSFSSSSGRVFLVRPVTGLVSAMRDSKETILQDSMLAYKVRRAFKQNQSIAASALCDGQPLPPLSRAFVLLTFIEMQPSFPL</sequence>
<dbReference type="InParanoid" id="K1WZ34"/>
<evidence type="ECO:0000313" key="2">
    <source>
        <dbReference type="Proteomes" id="UP000006753"/>
    </source>
</evidence>
<dbReference type="EMBL" id="JH921433">
    <property type="protein sequence ID" value="EKD18231.1"/>
    <property type="molecule type" value="Genomic_DNA"/>
</dbReference>
<reference evidence="1 2" key="1">
    <citation type="journal article" date="2012" name="BMC Genomics">
        <title>Sequencing the genome of Marssonina brunnea reveals fungus-poplar co-evolution.</title>
        <authorList>
            <person name="Zhu S."/>
            <person name="Cao Y.-Z."/>
            <person name="Jiang C."/>
            <person name="Tan B.-Y."/>
            <person name="Wang Z."/>
            <person name="Feng S."/>
            <person name="Zhang L."/>
            <person name="Su X.-H."/>
            <person name="Brejova B."/>
            <person name="Vinar T."/>
            <person name="Xu M."/>
            <person name="Wang M.-X."/>
            <person name="Zhang S.-G."/>
            <person name="Huang M.-R."/>
            <person name="Wu R."/>
            <person name="Zhou Y."/>
        </authorList>
    </citation>
    <scope>NUCLEOTIDE SEQUENCE [LARGE SCALE GENOMIC DNA]</scope>
    <source>
        <strain evidence="1 2">MB_m1</strain>
    </source>
</reference>
<accession>K1WZ34</accession>